<dbReference type="Proteomes" id="UP000176864">
    <property type="component" value="Unassembled WGS sequence"/>
</dbReference>
<evidence type="ECO:0000313" key="2">
    <source>
        <dbReference type="EMBL" id="OGE79269.1"/>
    </source>
</evidence>
<evidence type="ECO:0000256" key="1">
    <source>
        <dbReference type="SAM" id="Phobius"/>
    </source>
</evidence>
<dbReference type="EMBL" id="MFEK01000006">
    <property type="protein sequence ID" value="OGE79269.1"/>
    <property type="molecule type" value="Genomic_DNA"/>
</dbReference>
<keyword evidence="1" id="KW-0812">Transmembrane</keyword>
<keyword evidence="1" id="KW-0472">Membrane</keyword>
<dbReference type="AlphaFoldDB" id="A0A1F5NNK7"/>
<proteinExistence type="predicted"/>
<keyword evidence="1" id="KW-1133">Transmembrane helix</keyword>
<reference evidence="2 3" key="1">
    <citation type="journal article" date="2016" name="Nat. Commun.">
        <title>Thousands of microbial genomes shed light on interconnected biogeochemical processes in an aquifer system.</title>
        <authorList>
            <person name="Anantharaman K."/>
            <person name="Brown C.T."/>
            <person name="Hug L.A."/>
            <person name="Sharon I."/>
            <person name="Castelle C.J."/>
            <person name="Probst A.J."/>
            <person name="Thomas B.C."/>
            <person name="Singh A."/>
            <person name="Wilkins M.J."/>
            <person name="Karaoz U."/>
            <person name="Brodie E.L."/>
            <person name="Williams K.H."/>
            <person name="Hubbard S.S."/>
            <person name="Banfield J.F."/>
        </authorList>
    </citation>
    <scope>NUCLEOTIDE SEQUENCE [LARGE SCALE GENOMIC DNA]</scope>
</reference>
<feature type="transmembrane region" description="Helical" evidence="1">
    <location>
        <begin position="15"/>
        <end position="33"/>
    </location>
</feature>
<comment type="caution">
    <text evidence="2">The sequence shown here is derived from an EMBL/GenBank/DDBJ whole genome shotgun (WGS) entry which is preliminary data.</text>
</comment>
<name>A0A1F5NNK7_9BACT</name>
<evidence type="ECO:0000313" key="3">
    <source>
        <dbReference type="Proteomes" id="UP000176864"/>
    </source>
</evidence>
<organism evidence="2 3">
    <name type="scientific">Candidatus Doudnabacteria bacterium RIFCSPHIGHO2_01_FULL_46_14</name>
    <dbReference type="NCBI Taxonomy" id="1817824"/>
    <lineage>
        <taxon>Bacteria</taxon>
        <taxon>Candidatus Doudnaibacteriota</taxon>
    </lineage>
</organism>
<protein>
    <submittedName>
        <fullName evidence="2">Uncharacterized protein</fullName>
    </submittedName>
</protein>
<sequence>MFSELVELLKTTEWILVHGGWVLFAGLMLYMMYELYLEHIQIEWYNNQKWVFLKITVPPENERSPLAFEHVFEQLHSIQETFSWAETHLEGQMQMWFTWEITSIGGVIGNYVRISPKYRDTLEAAIYSEFPAAEISEAEDYFAKLPQYDPEKSPYDIYALTWRYTQRNEYPIRSYRYWEHPTAETMVDPIAGLWEEMGKISPYEMFILQFVMRPVGDEWKGRAKEFVQKLKGVPEFQEGHGHGNAMLGIIGKIIGPALDVLLRPDSEAKAGHVKEEPPSLMLHLTETEKQVITQIEAKIARWCYNTKIHGMYIAPREKYQPTLLLRSVIGALKSFGSDDMNALKPLLARWTRVKYYLFEEWEKPITQFRLHWRKRKYFKFMKNRFWLHGPPAQIMSSEELATLIHFPQLTVKVPQIDMVRVIKEQPPPDLPIVPGL</sequence>
<dbReference type="STRING" id="1817824.A2751_04740"/>
<accession>A0A1F5NNK7</accession>
<gene>
    <name evidence="2" type="ORF">A2751_04740</name>
</gene>